<feature type="region of interest" description="Disordered" evidence="1">
    <location>
        <begin position="1"/>
        <end position="38"/>
    </location>
</feature>
<feature type="region of interest" description="Disordered" evidence="1">
    <location>
        <begin position="165"/>
        <end position="210"/>
    </location>
</feature>
<name>A0A2B7WJK5_9EURO</name>
<dbReference type="Proteomes" id="UP000224080">
    <property type="component" value="Unassembled WGS sequence"/>
</dbReference>
<comment type="caution">
    <text evidence="2">The sequence shown here is derived from an EMBL/GenBank/DDBJ whole genome shotgun (WGS) entry which is preliminary data.</text>
</comment>
<feature type="compositionally biased region" description="Polar residues" evidence="1">
    <location>
        <begin position="467"/>
        <end position="481"/>
    </location>
</feature>
<evidence type="ECO:0000256" key="1">
    <source>
        <dbReference type="SAM" id="MobiDB-lite"/>
    </source>
</evidence>
<evidence type="ECO:0000313" key="3">
    <source>
        <dbReference type="Proteomes" id="UP000224080"/>
    </source>
</evidence>
<keyword evidence="3" id="KW-1185">Reference proteome</keyword>
<evidence type="ECO:0000313" key="2">
    <source>
        <dbReference type="EMBL" id="PGG96814.1"/>
    </source>
</evidence>
<feature type="compositionally biased region" description="Polar residues" evidence="1">
    <location>
        <begin position="165"/>
        <end position="186"/>
    </location>
</feature>
<dbReference type="STRING" id="2060905.A0A2B7WJK5"/>
<gene>
    <name evidence="2" type="ORF">GX51_07639</name>
</gene>
<feature type="region of interest" description="Disordered" evidence="1">
    <location>
        <begin position="467"/>
        <end position="505"/>
    </location>
</feature>
<dbReference type="OrthoDB" id="4190245at2759"/>
<dbReference type="EMBL" id="PDNC01000162">
    <property type="protein sequence ID" value="PGG96814.1"/>
    <property type="molecule type" value="Genomic_DNA"/>
</dbReference>
<organism evidence="2 3">
    <name type="scientific">Blastomyces parvus</name>
    <dbReference type="NCBI Taxonomy" id="2060905"/>
    <lineage>
        <taxon>Eukaryota</taxon>
        <taxon>Fungi</taxon>
        <taxon>Dikarya</taxon>
        <taxon>Ascomycota</taxon>
        <taxon>Pezizomycotina</taxon>
        <taxon>Eurotiomycetes</taxon>
        <taxon>Eurotiomycetidae</taxon>
        <taxon>Onygenales</taxon>
        <taxon>Ajellomycetaceae</taxon>
        <taxon>Blastomyces</taxon>
    </lineage>
</organism>
<sequence length="505" mass="56798">MSANVRRASAPKTTESSKKMPATSRENPPELPPVPQNRDEEPDFLASFWLYQYVVIHGIKEPLQTERWDVRTGEYIVFPFIQVDAKRTAESSLMKQGGKEVKWVECIARISTENPRSRVKVNIGEERDWKEIMNLLERYHKAGKSGFKIEVTTYFDLIDISSRSPNTSAEYPTSGGFDTTGRSPQTLRPKRPLEVTNGPEPSSSSPRFAKCPRILEDSDDEQSATTAQNQRSIEPDTLRIEREIITYWRCEERNCHNFGDCCWIAFDDSHIQLRITDLVSWVDDIECGDAITGCPSRELTKRLLNRLEKEKGIAKPAVLSAPGYQVLHTPTATVLYLAAPAAPIAPTAPNTVTSRDICNMIMTKWMQDATEALTTNNNQQFNFLSTYLFNLANPPNTSSNPTPTSIPEALLAAKRILDNEGYELDLLPRITNEDVVHMGIRMDIFRAITDGLRNPDWHARMKHIESTLNTGKKASTARKTASISSSRGPSRPRELLDTWSSSPIG</sequence>
<protein>
    <submittedName>
        <fullName evidence="2">Uncharacterized protein</fullName>
    </submittedName>
</protein>
<reference evidence="2 3" key="1">
    <citation type="submission" date="2017-10" db="EMBL/GenBank/DDBJ databases">
        <title>Comparative genomics in systemic dimorphic fungi from Ajellomycetaceae.</title>
        <authorList>
            <person name="Munoz J.F."/>
            <person name="Mcewen J.G."/>
            <person name="Clay O.K."/>
            <person name="Cuomo C.A."/>
        </authorList>
    </citation>
    <scope>NUCLEOTIDE SEQUENCE [LARGE SCALE GENOMIC DNA]</scope>
    <source>
        <strain evidence="2 3">UAMH130</strain>
    </source>
</reference>
<dbReference type="AlphaFoldDB" id="A0A2B7WJK5"/>
<accession>A0A2B7WJK5</accession>
<proteinExistence type="predicted"/>